<accession>A0AAD1TLR1</accession>
<dbReference type="Proteomes" id="UP001295444">
    <property type="component" value="Unassembled WGS sequence"/>
</dbReference>
<evidence type="ECO:0000256" key="1">
    <source>
        <dbReference type="SAM" id="MobiDB-lite"/>
    </source>
</evidence>
<comment type="caution">
    <text evidence="2">The sequence shown here is derived from an EMBL/GenBank/DDBJ whole genome shotgun (WGS) entry which is preliminary data.</text>
</comment>
<dbReference type="AlphaFoldDB" id="A0AAD1TLR1"/>
<feature type="compositionally biased region" description="Polar residues" evidence="1">
    <location>
        <begin position="73"/>
        <end position="90"/>
    </location>
</feature>
<dbReference type="EMBL" id="CAKOES020000301">
    <property type="protein sequence ID" value="CAH2330151.1"/>
    <property type="molecule type" value="Genomic_DNA"/>
</dbReference>
<protein>
    <submittedName>
        <fullName evidence="2">Uncharacterized protein</fullName>
    </submittedName>
</protein>
<name>A0AAD1TLR1_PELCU</name>
<gene>
    <name evidence="2" type="ORF">PECUL_23A040200</name>
</gene>
<organism evidence="2 3">
    <name type="scientific">Pelobates cultripes</name>
    <name type="common">Western spadefoot toad</name>
    <dbReference type="NCBI Taxonomy" id="61616"/>
    <lineage>
        <taxon>Eukaryota</taxon>
        <taxon>Metazoa</taxon>
        <taxon>Chordata</taxon>
        <taxon>Craniata</taxon>
        <taxon>Vertebrata</taxon>
        <taxon>Euteleostomi</taxon>
        <taxon>Amphibia</taxon>
        <taxon>Batrachia</taxon>
        <taxon>Anura</taxon>
        <taxon>Pelobatoidea</taxon>
        <taxon>Pelobatidae</taxon>
        <taxon>Pelobates</taxon>
    </lineage>
</organism>
<evidence type="ECO:0000313" key="3">
    <source>
        <dbReference type="Proteomes" id="UP001295444"/>
    </source>
</evidence>
<proteinExistence type="predicted"/>
<evidence type="ECO:0000313" key="2">
    <source>
        <dbReference type="EMBL" id="CAH2330151.1"/>
    </source>
</evidence>
<reference evidence="2" key="1">
    <citation type="submission" date="2022-03" db="EMBL/GenBank/DDBJ databases">
        <authorList>
            <person name="Alioto T."/>
            <person name="Alioto T."/>
            <person name="Gomez Garrido J."/>
        </authorList>
    </citation>
    <scope>NUCLEOTIDE SEQUENCE</scope>
</reference>
<feature type="compositionally biased region" description="Polar residues" evidence="1">
    <location>
        <begin position="17"/>
        <end position="30"/>
    </location>
</feature>
<keyword evidence="3" id="KW-1185">Reference proteome</keyword>
<feature type="region of interest" description="Disordered" evidence="1">
    <location>
        <begin position="1"/>
        <end position="90"/>
    </location>
</feature>
<sequence>MAETACRVTRDRRKTDAPTSQWQQAGTSHMGTAGHLQRPTQSQAKRAEKPEPPQANANSSTSNRRRSTPANYCLNTAKCSTQRGDSAPAT</sequence>